<keyword evidence="2" id="KW-1185">Reference proteome</keyword>
<comment type="caution">
    <text evidence="1">The sequence shown here is derived from an EMBL/GenBank/DDBJ whole genome shotgun (WGS) entry which is preliminary data.</text>
</comment>
<proteinExistence type="predicted"/>
<gene>
    <name evidence="1" type="ORF">EJ08DRAFT_701653</name>
</gene>
<dbReference type="EMBL" id="MU007091">
    <property type="protein sequence ID" value="KAF2422358.1"/>
    <property type="molecule type" value="Genomic_DNA"/>
</dbReference>
<evidence type="ECO:0000313" key="2">
    <source>
        <dbReference type="Proteomes" id="UP000800235"/>
    </source>
</evidence>
<dbReference type="AlphaFoldDB" id="A0A9P4TTD4"/>
<dbReference type="Proteomes" id="UP000800235">
    <property type="component" value="Unassembled WGS sequence"/>
</dbReference>
<evidence type="ECO:0000313" key="1">
    <source>
        <dbReference type="EMBL" id="KAF2422358.1"/>
    </source>
</evidence>
<protein>
    <submittedName>
        <fullName evidence="1">Uncharacterized protein</fullName>
    </submittedName>
</protein>
<name>A0A9P4TTD4_9PEZI</name>
<reference evidence="1" key="1">
    <citation type="journal article" date="2020" name="Stud. Mycol.">
        <title>101 Dothideomycetes genomes: a test case for predicting lifestyles and emergence of pathogens.</title>
        <authorList>
            <person name="Haridas S."/>
            <person name="Albert R."/>
            <person name="Binder M."/>
            <person name="Bloem J."/>
            <person name="Labutti K."/>
            <person name="Salamov A."/>
            <person name="Andreopoulos B."/>
            <person name="Baker S."/>
            <person name="Barry K."/>
            <person name="Bills G."/>
            <person name="Bluhm B."/>
            <person name="Cannon C."/>
            <person name="Castanera R."/>
            <person name="Culley D."/>
            <person name="Daum C."/>
            <person name="Ezra D."/>
            <person name="Gonzalez J."/>
            <person name="Henrissat B."/>
            <person name="Kuo A."/>
            <person name="Liang C."/>
            <person name="Lipzen A."/>
            <person name="Lutzoni F."/>
            <person name="Magnuson J."/>
            <person name="Mondo S."/>
            <person name="Nolan M."/>
            <person name="Ohm R."/>
            <person name="Pangilinan J."/>
            <person name="Park H.-J."/>
            <person name="Ramirez L."/>
            <person name="Alfaro M."/>
            <person name="Sun H."/>
            <person name="Tritt A."/>
            <person name="Yoshinaga Y."/>
            <person name="Zwiers L.-H."/>
            <person name="Turgeon B."/>
            <person name="Goodwin S."/>
            <person name="Spatafora J."/>
            <person name="Crous P."/>
            <person name="Grigoriev I."/>
        </authorList>
    </citation>
    <scope>NUCLEOTIDE SEQUENCE</scope>
    <source>
        <strain evidence="1">CBS 130266</strain>
    </source>
</reference>
<organism evidence="1 2">
    <name type="scientific">Tothia fuscella</name>
    <dbReference type="NCBI Taxonomy" id="1048955"/>
    <lineage>
        <taxon>Eukaryota</taxon>
        <taxon>Fungi</taxon>
        <taxon>Dikarya</taxon>
        <taxon>Ascomycota</taxon>
        <taxon>Pezizomycotina</taxon>
        <taxon>Dothideomycetes</taxon>
        <taxon>Pleosporomycetidae</taxon>
        <taxon>Venturiales</taxon>
        <taxon>Cylindrosympodiaceae</taxon>
        <taxon>Tothia</taxon>
    </lineage>
</organism>
<sequence>MPIPSPELFPAKTRESPELYLTKAIKSLETEETGGEWNSLTIPDPPEVRLQKIEDHVHKVLTSAPASFCHGSINIWPTGQYHLIKLRYAYLRRESDKDHPDLIGLKEKLNARHYALVVCSCNEDGRVFGQVFELARENGRTSNQDGEHPNNQIAWMQITSTRRYTDWIWSVLRVDGY</sequence>
<accession>A0A9P4TTD4</accession>